<organism evidence="1 2">
    <name type="scientific">Cichorium intybus</name>
    <name type="common">Chicory</name>
    <dbReference type="NCBI Taxonomy" id="13427"/>
    <lineage>
        <taxon>Eukaryota</taxon>
        <taxon>Viridiplantae</taxon>
        <taxon>Streptophyta</taxon>
        <taxon>Embryophyta</taxon>
        <taxon>Tracheophyta</taxon>
        <taxon>Spermatophyta</taxon>
        <taxon>Magnoliopsida</taxon>
        <taxon>eudicotyledons</taxon>
        <taxon>Gunneridae</taxon>
        <taxon>Pentapetalae</taxon>
        <taxon>asterids</taxon>
        <taxon>campanulids</taxon>
        <taxon>Asterales</taxon>
        <taxon>Asteraceae</taxon>
        <taxon>Cichorioideae</taxon>
        <taxon>Cichorieae</taxon>
        <taxon>Cichoriinae</taxon>
        <taxon>Cichorium</taxon>
    </lineage>
</organism>
<accession>A0ACB9HB70</accession>
<proteinExistence type="predicted"/>
<dbReference type="EMBL" id="CM042009">
    <property type="protein sequence ID" value="KAI3792586.1"/>
    <property type="molecule type" value="Genomic_DNA"/>
</dbReference>
<protein>
    <submittedName>
        <fullName evidence="1">Uncharacterized protein</fullName>
    </submittedName>
</protein>
<name>A0ACB9HB70_CICIN</name>
<dbReference type="Proteomes" id="UP001055811">
    <property type="component" value="Linkage Group LG01"/>
</dbReference>
<keyword evidence="2" id="KW-1185">Reference proteome</keyword>
<evidence type="ECO:0000313" key="1">
    <source>
        <dbReference type="EMBL" id="KAI3792586.1"/>
    </source>
</evidence>
<evidence type="ECO:0000313" key="2">
    <source>
        <dbReference type="Proteomes" id="UP001055811"/>
    </source>
</evidence>
<gene>
    <name evidence="1" type="ORF">L2E82_06469</name>
</gene>
<reference evidence="1 2" key="2">
    <citation type="journal article" date="2022" name="Mol. Ecol. Resour.">
        <title>The genomes of chicory, endive, great burdock and yacon provide insights into Asteraceae paleo-polyploidization history and plant inulin production.</title>
        <authorList>
            <person name="Fan W."/>
            <person name="Wang S."/>
            <person name="Wang H."/>
            <person name="Wang A."/>
            <person name="Jiang F."/>
            <person name="Liu H."/>
            <person name="Zhao H."/>
            <person name="Xu D."/>
            <person name="Zhang Y."/>
        </authorList>
    </citation>
    <scope>NUCLEOTIDE SEQUENCE [LARGE SCALE GENOMIC DNA]</scope>
    <source>
        <strain evidence="2">cv. Punajuju</strain>
        <tissue evidence="1">Leaves</tissue>
    </source>
</reference>
<comment type="caution">
    <text evidence="1">The sequence shown here is derived from an EMBL/GenBank/DDBJ whole genome shotgun (WGS) entry which is preliminary data.</text>
</comment>
<sequence length="66" mass="7439">MLKVTHSSPIRVDGDIFGHRPPAACWHAFVMEMSEAEISIQAPEPGCCVHRRRFIEDDSSETIQTD</sequence>
<reference evidence="2" key="1">
    <citation type="journal article" date="2022" name="Mol. Ecol. Resour.">
        <title>The genomes of chicory, endive, great burdock and yacon provide insights into Asteraceae palaeo-polyploidization history and plant inulin production.</title>
        <authorList>
            <person name="Fan W."/>
            <person name="Wang S."/>
            <person name="Wang H."/>
            <person name="Wang A."/>
            <person name="Jiang F."/>
            <person name="Liu H."/>
            <person name="Zhao H."/>
            <person name="Xu D."/>
            <person name="Zhang Y."/>
        </authorList>
    </citation>
    <scope>NUCLEOTIDE SEQUENCE [LARGE SCALE GENOMIC DNA]</scope>
    <source>
        <strain evidence="2">cv. Punajuju</strain>
    </source>
</reference>